<evidence type="ECO:0000313" key="1">
    <source>
        <dbReference type="EMBL" id="KAJ3256677.1"/>
    </source>
</evidence>
<name>A0AAD5UFF2_9FUNG</name>
<evidence type="ECO:0000313" key="2">
    <source>
        <dbReference type="Proteomes" id="UP001210925"/>
    </source>
</evidence>
<dbReference type="Proteomes" id="UP001210925">
    <property type="component" value="Unassembled WGS sequence"/>
</dbReference>
<reference evidence="1" key="1">
    <citation type="submission" date="2020-05" db="EMBL/GenBank/DDBJ databases">
        <title>Phylogenomic resolution of chytrid fungi.</title>
        <authorList>
            <person name="Stajich J.E."/>
            <person name="Amses K."/>
            <person name="Simmons R."/>
            <person name="Seto K."/>
            <person name="Myers J."/>
            <person name="Bonds A."/>
            <person name="Quandt C.A."/>
            <person name="Barry K."/>
            <person name="Liu P."/>
            <person name="Grigoriev I."/>
            <person name="Longcore J.E."/>
            <person name="James T.Y."/>
        </authorList>
    </citation>
    <scope>NUCLEOTIDE SEQUENCE</scope>
    <source>
        <strain evidence="1">PLAUS21</strain>
    </source>
</reference>
<accession>A0AAD5UFF2</accession>
<protein>
    <submittedName>
        <fullName evidence="1">Uncharacterized protein</fullName>
    </submittedName>
</protein>
<gene>
    <name evidence="1" type="ORF">HK103_005172</name>
</gene>
<comment type="caution">
    <text evidence="1">The sequence shown here is derived from an EMBL/GenBank/DDBJ whole genome shotgun (WGS) entry which is preliminary data.</text>
</comment>
<proteinExistence type="predicted"/>
<organism evidence="1 2">
    <name type="scientific">Boothiomyces macroporosus</name>
    <dbReference type="NCBI Taxonomy" id="261099"/>
    <lineage>
        <taxon>Eukaryota</taxon>
        <taxon>Fungi</taxon>
        <taxon>Fungi incertae sedis</taxon>
        <taxon>Chytridiomycota</taxon>
        <taxon>Chytridiomycota incertae sedis</taxon>
        <taxon>Chytridiomycetes</taxon>
        <taxon>Rhizophydiales</taxon>
        <taxon>Terramycetaceae</taxon>
        <taxon>Boothiomyces</taxon>
    </lineage>
</organism>
<dbReference type="AlphaFoldDB" id="A0AAD5UFF2"/>
<sequence length="157" mass="18146">MLVLALFIVLVVFILVTLAIIVVKYHRLSIVDSLPPIRHTPRVIELPGPFCIDKEISLKKQRSTSTINNSTYIGLLSHYVKDNSTDYESMPYVEPKLKESSVYEYNQKHYQDLYDGYIDAAYQQPSYKDIVYVHSTNLNQHYTVSHSLNLDHAIKQI</sequence>
<dbReference type="EMBL" id="JADGKB010000047">
    <property type="protein sequence ID" value="KAJ3256677.1"/>
    <property type="molecule type" value="Genomic_DNA"/>
</dbReference>
<keyword evidence="2" id="KW-1185">Reference proteome</keyword>